<dbReference type="EMBL" id="LR877146">
    <property type="protein sequence ID" value="CAD2213838.1"/>
    <property type="molecule type" value="Genomic_DNA"/>
</dbReference>
<protein>
    <submittedName>
        <fullName evidence="1">Uncharacterized protein</fullName>
    </submittedName>
</protein>
<accession>A0A7G2C228</accession>
<keyword evidence="2" id="KW-1185">Reference proteome</keyword>
<evidence type="ECO:0000313" key="1">
    <source>
        <dbReference type="EMBL" id="CAD2213838.1"/>
    </source>
</evidence>
<sequence length="591" mass="66133">MKRCKPSHFLWGQNNFITQNFIPSKNNRFSGFLFSHGIRRYAKRDYQYENKNNNNENRFQSDQVTTLWPSTASPFVVNDINEATPLLSFTPMDRQEMTLFFHSISDHSKKKTDEGAHRSSLGGKRYLERCKTALHFLHTLLFSQDSHSKTSSGNRPASRITAAESLQSGVPFSYLYTTVLCTDTQQYVTEGIRILESIETLMNKNDVDAVQTMWERVGLTPASILYRDVQRLWEKTAPHPNDPHLFVLCTDKRTSIAAGLAGIIASMMVGNLLHYTQYCLDTSSWDEDAVQIVWRPHPENVLGVLTLMEYLHTEKEMNFPFHIVLTAHLLEDTIIPLLSSTYPSLRTNIVMYDCPSQVCHTVKEQTASHPTVQTIGIQAWRPQIVLFDDSATDVSLNRALDSCFFPLGPHRHQHSAIVMLVVATADIPSLLRRLKTYLQEVYLPLLQHSLSPSPHPCERGMTAALSATEYSAVRELVSAATRQRPPAARWQLLFGGFPLSTTASKGHYYIPAVLLGGAAEGEEDVCAAVRARAVALRGLLQDQGGDGHSFLGKALFVHCVPSFGEGTLTARQVQAQLAADATLTDYFEFAA</sequence>
<gene>
    <name evidence="1" type="ORF">ADEAN_000128100</name>
</gene>
<dbReference type="AlphaFoldDB" id="A0A7G2C228"/>
<reference evidence="1 2" key="1">
    <citation type="submission" date="2020-08" db="EMBL/GenBank/DDBJ databases">
        <authorList>
            <person name="Newling K."/>
            <person name="Davey J."/>
            <person name="Forrester S."/>
        </authorList>
    </citation>
    <scope>NUCLEOTIDE SEQUENCE [LARGE SCALE GENOMIC DNA]</scope>
    <source>
        <strain evidence="2">Crithidia deanei Carvalho (ATCC PRA-265)</strain>
    </source>
</reference>
<evidence type="ECO:0000313" key="2">
    <source>
        <dbReference type="Proteomes" id="UP000515908"/>
    </source>
</evidence>
<dbReference type="VEuPathDB" id="TriTrypDB:ADEAN_000128100"/>
<dbReference type="Proteomes" id="UP000515908">
    <property type="component" value="Chromosome 02"/>
</dbReference>
<name>A0A7G2C228_9TRYP</name>
<proteinExistence type="predicted"/>
<organism evidence="1 2">
    <name type="scientific">Angomonas deanei</name>
    <dbReference type="NCBI Taxonomy" id="59799"/>
    <lineage>
        <taxon>Eukaryota</taxon>
        <taxon>Discoba</taxon>
        <taxon>Euglenozoa</taxon>
        <taxon>Kinetoplastea</taxon>
        <taxon>Metakinetoplastina</taxon>
        <taxon>Trypanosomatida</taxon>
        <taxon>Trypanosomatidae</taxon>
        <taxon>Strigomonadinae</taxon>
        <taxon>Angomonas</taxon>
    </lineage>
</organism>